<evidence type="ECO:0000256" key="6">
    <source>
        <dbReference type="SAM" id="Phobius"/>
    </source>
</evidence>
<evidence type="ECO:0000256" key="2">
    <source>
        <dbReference type="ARBA" id="ARBA00022475"/>
    </source>
</evidence>
<gene>
    <name evidence="8" type="primary">mdtM</name>
    <name evidence="8" type="ORF">EGT71_08185</name>
</gene>
<dbReference type="PANTHER" id="PTHR23502:SF10">
    <property type="entry name" value="MULTIDRUG RESISTANCE PROTEIN MDTM"/>
    <property type="match status" value="1"/>
</dbReference>
<dbReference type="Pfam" id="PF07690">
    <property type="entry name" value="MFS_1"/>
    <property type="match status" value="1"/>
</dbReference>
<organism evidence="8 9">
    <name type="scientific">Atlantibacter subterraneus</name>
    <dbReference type="NCBI Taxonomy" id="255519"/>
    <lineage>
        <taxon>Bacteria</taxon>
        <taxon>Pseudomonadati</taxon>
        <taxon>Pseudomonadota</taxon>
        <taxon>Gammaproteobacteria</taxon>
        <taxon>Enterobacterales</taxon>
        <taxon>Enterobacteriaceae</taxon>
        <taxon>Atlantibacter</taxon>
    </lineage>
</organism>
<sequence length="410" mass="44756">MQWNSAFWARHASSLFFPMALILYDFAAYLTTDMIQPGIIHVVREFNADVSLAPASVSLYMAGGMALQWLLGPLSDRIGRRPVLLTGALIFTLACAATLFTTSMEQFLAARFIQGTSICFIATVGYVTVQEAYGQTKSIKLMAIITSVVLVAPVVGPLSGAALMQFVHWKVLFAIIAAMGFIAWLGLLFTMPETIKERGAPFRVAGVWQDFKGVFRNRIFLTGAATLSLSYIPLMTWVAVSPVILIDDGELSTSQYAWTQVPIFGAVIVANMLVVKFIKDPTTPRFIWSAIPIQLTGLGLLIAGNILSPHVWLWSVLGTSFYAFGIGLIFPTLYRFTLFSNDLPKGTVSASLNIVVLSTSAAAVEAARWIYFHAGGRLPFHLLSVVAGVIVVYFLAGLLKRVRERETALA</sequence>
<evidence type="ECO:0000256" key="3">
    <source>
        <dbReference type="ARBA" id="ARBA00022692"/>
    </source>
</evidence>
<keyword evidence="2" id="KW-1003">Cell membrane</keyword>
<feature type="transmembrane region" description="Helical" evidence="6">
    <location>
        <begin position="108"/>
        <end position="129"/>
    </location>
</feature>
<dbReference type="PROSITE" id="PS50850">
    <property type="entry name" value="MFS"/>
    <property type="match status" value="1"/>
</dbReference>
<comment type="subcellular location">
    <subcellularLocation>
        <location evidence="1">Cell membrane</location>
        <topology evidence="1">Multi-pass membrane protein</topology>
    </subcellularLocation>
</comment>
<keyword evidence="5 6" id="KW-0472">Membrane</keyword>
<evidence type="ECO:0000313" key="8">
    <source>
        <dbReference type="EMBL" id="RSE27284.1"/>
    </source>
</evidence>
<keyword evidence="4 6" id="KW-1133">Transmembrane helix</keyword>
<feature type="transmembrane region" description="Helical" evidence="6">
    <location>
        <begin position="346"/>
        <end position="372"/>
    </location>
</feature>
<dbReference type="EMBL" id="RHXB01000004">
    <property type="protein sequence ID" value="RSE27284.1"/>
    <property type="molecule type" value="Genomic_DNA"/>
</dbReference>
<dbReference type="GO" id="GO:1990961">
    <property type="term" value="P:xenobiotic detoxification by transmembrane export across the plasma membrane"/>
    <property type="evidence" value="ECO:0007669"/>
    <property type="project" value="TreeGrafter"/>
</dbReference>
<keyword evidence="3 6" id="KW-0812">Transmembrane</keyword>
<feature type="domain" description="Major facilitator superfamily (MFS) profile" evidence="7">
    <location>
        <begin position="17"/>
        <end position="410"/>
    </location>
</feature>
<dbReference type="AlphaFoldDB" id="A0A3R9EN18"/>
<accession>A0A3R9EN18</accession>
<dbReference type="CDD" id="cd17320">
    <property type="entry name" value="MFS_MdfA_MDR_like"/>
    <property type="match status" value="1"/>
</dbReference>
<dbReference type="GO" id="GO:0005886">
    <property type="term" value="C:plasma membrane"/>
    <property type="evidence" value="ECO:0007669"/>
    <property type="project" value="UniProtKB-SubCell"/>
</dbReference>
<evidence type="ECO:0000259" key="7">
    <source>
        <dbReference type="PROSITE" id="PS50850"/>
    </source>
</evidence>
<dbReference type="InterPro" id="IPR011701">
    <property type="entry name" value="MFS"/>
</dbReference>
<protein>
    <submittedName>
        <fullName evidence="8">Multidrug efflux MFS transporter MdtM</fullName>
    </submittedName>
</protein>
<feature type="transmembrane region" description="Helical" evidence="6">
    <location>
        <begin position="12"/>
        <end position="32"/>
    </location>
</feature>
<evidence type="ECO:0000256" key="4">
    <source>
        <dbReference type="ARBA" id="ARBA00022989"/>
    </source>
</evidence>
<dbReference type="RefSeq" id="WP_125293071.1">
    <property type="nucleotide sequence ID" value="NZ_DAMAJB010000003.1"/>
</dbReference>
<comment type="caution">
    <text evidence="8">The sequence shown here is derived from an EMBL/GenBank/DDBJ whole genome shotgun (WGS) entry which is preliminary data.</text>
</comment>
<dbReference type="InterPro" id="IPR020846">
    <property type="entry name" value="MFS_dom"/>
</dbReference>
<dbReference type="InterPro" id="IPR036259">
    <property type="entry name" value="MFS_trans_sf"/>
</dbReference>
<dbReference type="SUPFAM" id="SSF103473">
    <property type="entry name" value="MFS general substrate transporter"/>
    <property type="match status" value="1"/>
</dbReference>
<dbReference type="NCBIfam" id="NF011932">
    <property type="entry name" value="PRK15403.1"/>
    <property type="match status" value="1"/>
</dbReference>
<feature type="transmembrane region" description="Helical" evidence="6">
    <location>
        <begin position="256"/>
        <end position="274"/>
    </location>
</feature>
<dbReference type="Gene3D" id="1.20.1720.10">
    <property type="entry name" value="Multidrug resistance protein D"/>
    <property type="match status" value="1"/>
</dbReference>
<feature type="transmembrane region" description="Helical" evidence="6">
    <location>
        <begin position="378"/>
        <end position="399"/>
    </location>
</feature>
<feature type="transmembrane region" description="Helical" evidence="6">
    <location>
        <begin position="83"/>
        <end position="102"/>
    </location>
</feature>
<feature type="transmembrane region" description="Helical" evidence="6">
    <location>
        <begin position="141"/>
        <end position="163"/>
    </location>
</feature>
<name>A0A3R9EN18_9ENTR</name>
<proteinExistence type="predicted"/>
<feature type="transmembrane region" description="Helical" evidence="6">
    <location>
        <begin position="52"/>
        <end position="71"/>
    </location>
</feature>
<evidence type="ECO:0000256" key="5">
    <source>
        <dbReference type="ARBA" id="ARBA00023136"/>
    </source>
</evidence>
<feature type="transmembrane region" description="Helical" evidence="6">
    <location>
        <begin position="286"/>
        <end position="306"/>
    </location>
</feature>
<evidence type="ECO:0000313" key="9">
    <source>
        <dbReference type="Proteomes" id="UP000275331"/>
    </source>
</evidence>
<feature type="transmembrane region" description="Helical" evidence="6">
    <location>
        <begin position="219"/>
        <end position="244"/>
    </location>
</feature>
<dbReference type="PROSITE" id="PS00216">
    <property type="entry name" value="SUGAR_TRANSPORT_1"/>
    <property type="match status" value="1"/>
</dbReference>
<feature type="transmembrane region" description="Helical" evidence="6">
    <location>
        <begin position="169"/>
        <end position="189"/>
    </location>
</feature>
<feature type="transmembrane region" description="Helical" evidence="6">
    <location>
        <begin position="312"/>
        <end position="334"/>
    </location>
</feature>
<dbReference type="InterPro" id="IPR005829">
    <property type="entry name" value="Sugar_transporter_CS"/>
</dbReference>
<dbReference type="PANTHER" id="PTHR23502">
    <property type="entry name" value="MAJOR FACILITATOR SUPERFAMILY"/>
    <property type="match status" value="1"/>
</dbReference>
<dbReference type="Proteomes" id="UP000275331">
    <property type="component" value="Unassembled WGS sequence"/>
</dbReference>
<dbReference type="OrthoDB" id="9814303at2"/>
<evidence type="ECO:0000256" key="1">
    <source>
        <dbReference type="ARBA" id="ARBA00004651"/>
    </source>
</evidence>
<reference evidence="8 9" key="1">
    <citation type="submission" date="2018-10" db="EMBL/GenBank/DDBJ databases">
        <title>Transmission dynamics of multidrug resistant bacteria on intensive care unit surfaces.</title>
        <authorList>
            <person name="D'Souza A.W."/>
            <person name="Potter R.F."/>
            <person name="Wallace M."/>
            <person name="Shupe A."/>
            <person name="Patel S."/>
            <person name="Sun S."/>
            <person name="Gul D."/>
            <person name="Kwon J.H."/>
            <person name="Andleeb S."/>
            <person name="Burnham C.-A.D."/>
            <person name="Dantas G."/>
        </authorList>
    </citation>
    <scope>NUCLEOTIDE SEQUENCE [LARGE SCALE GENOMIC DNA]</scope>
    <source>
        <strain evidence="8 9">AS_373</strain>
    </source>
</reference>
<dbReference type="GO" id="GO:0015385">
    <property type="term" value="F:sodium:proton antiporter activity"/>
    <property type="evidence" value="ECO:0007669"/>
    <property type="project" value="TreeGrafter"/>
</dbReference>